<dbReference type="Proteomes" id="UP000782519">
    <property type="component" value="Unassembled WGS sequence"/>
</dbReference>
<dbReference type="AlphaFoldDB" id="A0A933S1F7"/>
<gene>
    <name evidence="1" type="ORF">HZA66_17880</name>
</gene>
<name>A0A933S1F7_RHOPL</name>
<comment type="caution">
    <text evidence="1">The sequence shown here is derived from an EMBL/GenBank/DDBJ whole genome shotgun (WGS) entry which is preliminary data.</text>
</comment>
<sequence>MTLSIVRCDGPDADGPPDAPPLSADLVVLSFSDAALARYARVWHGTGQQLPALYLANISRPLPPQALRDTAAAARGVLVHLPEGLDDWRDGIETLVALARDQRIALAVIADQPDPRLDALSNLPRTTLRRLASLCRGSDDQAARAVLTQLSLAAGLTIEPWLDQAASPIDCAAQGDGHPAAAEPIRGMLR</sequence>
<protein>
    <submittedName>
        <fullName evidence="1">Uncharacterized protein</fullName>
    </submittedName>
</protein>
<dbReference type="EMBL" id="JACRJB010000052">
    <property type="protein sequence ID" value="MBI5131309.1"/>
    <property type="molecule type" value="Genomic_DNA"/>
</dbReference>
<organism evidence="1 2">
    <name type="scientific">Rhodopseudomonas palustris</name>
    <dbReference type="NCBI Taxonomy" id="1076"/>
    <lineage>
        <taxon>Bacteria</taxon>
        <taxon>Pseudomonadati</taxon>
        <taxon>Pseudomonadota</taxon>
        <taxon>Alphaproteobacteria</taxon>
        <taxon>Hyphomicrobiales</taxon>
        <taxon>Nitrobacteraceae</taxon>
        <taxon>Rhodopseudomonas</taxon>
    </lineage>
</organism>
<evidence type="ECO:0000313" key="2">
    <source>
        <dbReference type="Proteomes" id="UP000782519"/>
    </source>
</evidence>
<reference evidence="1" key="1">
    <citation type="submission" date="2020-07" db="EMBL/GenBank/DDBJ databases">
        <title>Huge and variable diversity of episymbiotic CPR bacteria and DPANN archaea in groundwater ecosystems.</title>
        <authorList>
            <person name="He C.Y."/>
            <person name="Keren R."/>
            <person name="Whittaker M."/>
            <person name="Farag I.F."/>
            <person name="Doudna J."/>
            <person name="Cate J.H.D."/>
            <person name="Banfield J.F."/>
        </authorList>
    </citation>
    <scope>NUCLEOTIDE SEQUENCE</scope>
    <source>
        <strain evidence="1">NC_groundwater_1818_Pr3_B-0.1um_66_35</strain>
    </source>
</reference>
<proteinExistence type="predicted"/>
<evidence type="ECO:0000313" key="1">
    <source>
        <dbReference type="EMBL" id="MBI5131309.1"/>
    </source>
</evidence>
<accession>A0A933S1F7</accession>